<evidence type="ECO:0000256" key="4">
    <source>
        <dbReference type="SAM" id="SignalP"/>
    </source>
</evidence>
<dbReference type="PANTHER" id="PTHR33091">
    <property type="entry name" value="PROTEIN, PUTATIVE, EXPRESSED-RELATED"/>
    <property type="match status" value="1"/>
</dbReference>
<keyword evidence="4" id="KW-0732">Signal</keyword>
<dbReference type="EMBL" id="CAJOBA010008068">
    <property type="protein sequence ID" value="CAF3819468.1"/>
    <property type="molecule type" value="Genomic_DNA"/>
</dbReference>
<dbReference type="OrthoDB" id="10013825at2759"/>
<evidence type="ECO:0000313" key="5">
    <source>
        <dbReference type="EMBL" id="CAF1052839.1"/>
    </source>
</evidence>
<dbReference type="SUPFAM" id="SSF54654">
    <property type="entry name" value="CI-2 family of serine protease inhibitors"/>
    <property type="match status" value="1"/>
</dbReference>
<dbReference type="PANTHER" id="PTHR33091:SF29">
    <property type="entry name" value="SUBTILISIN INHIBITOR 1"/>
    <property type="match status" value="1"/>
</dbReference>
<evidence type="ECO:0000313" key="7">
    <source>
        <dbReference type="EMBL" id="CAF3819468.1"/>
    </source>
</evidence>
<evidence type="ECO:0000256" key="1">
    <source>
        <dbReference type="ARBA" id="ARBA00008210"/>
    </source>
</evidence>
<dbReference type="EMBL" id="CAJOBC010026478">
    <property type="protein sequence ID" value="CAF4071219.1"/>
    <property type="molecule type" value="Genomic_DNA"/>
</dbReference>
<proteinExistence type="inferred from homology"/>
<evidence type="ECO:0000256" key="3">
    <source>
        <dbReference type="ARBA" id="ARBA00022900"/>
    </source>
</evidence>
<evidence type="ECO:0000313" key="8">
    <source>
        <dbReference type="EMBL" id="CAF4071219.1"/>
    </source>
</evidence>
<dbReference type="Pfam" id="PF09619">
    <property type="entry name" value="YscW"/>
    <property type="match status" value="1"/>
</dbReference>
<dbReference type="Proteomes" id="UP000663829">
    <property type="component" value="Unassembled WGS sequence"/>
</dbReference>
<gene>
    <name evidence="6" type="ORF">GPM918_LOCUS27416</name>
    <name evidence="5" type="ORF">OVA965_LOCUS17028</name>
    <name evidence="8" type="ORF">SRO942_LOCUS27737</name>
    <name evidence="7" type="ORF">TMI583_LOCUS17038</name>
</gene>
<keyword evidence="2" id="KW-0646">Protease inhibitor</keyword>
<protein>
    <submittedName>
        <fullName evidence="6">Uncharacterized protein</fullName>
    </submittedName>
</protein>
<keyword evidence="9" id="KW-1185">Reference proteome</keyword>
<dbReference type="AlphaFoldDB" id="A0A815C224"/>
<dbReference type="Proteomes" id="UP000681722">
    <property type="component" value="Unassembled WGS sequence"/>
</dbReference>
<feature type="signal peptide" evidence="4">
    <location>
        <begin position="1"/>
        <end position="20"/>
    </location>
</feature>
<reference evidence="6" key="1">
    <citation type="submission" date="2021-02" db="EMBL/GenBank/DDBJ databases">
        <authorList>
            <person name="Nowell W R."/>
        </authorList>
    </citation>
    <scope>NUCLEOTIDE SEQUENCE</scope>
</reference>
<accession>A0A815C224</accession>
<evidence type="ECO:0000313" key="9">
    <source>
        <dbReference type="Proteomes" id="UP000663829"/>
    </source>
</evidence>
<evidence type="ECO:0000313" key="6">
    <source>
        <dbReference type="EMBL" id="CAF1278010.1"/>
    </source>
</evidence>
<dbReference type="Gene3D" id="3.30.10.10">
    <property type="entry name" value="Trypsin Inhibitor V, subunit A"/>
    <property type="match status" value="1"/>
</dbReference>
<evidence type="ECO:0000256" key="2">
    <source>
        <dbReference type="ARBA" id="ARBA00022690"/>
    </source>
</evidence>
<keyword evidence="3" id="KW-0722">Serine protease inhibitor</keyword>
<comment type="caution">
    <text evidence="6">The sequence shown here is derived from an EMBL/GenBank/DDBJ whole genome shotgun (WGS) entry which is preliminary data.</text>
</comment>
<dbReference type="InterPro" id="IPR000864">
    <property type="entry name" value="Prot_inh_pot1"/>
</dbReference>
<dbReference type="InterPro" id="IPR039366">
    <property type="entry name" value="Pilotin"/>
</dbReference>
<sequence length="209" mass="23833">MFNKYFTTLSLLFLCTSIDGNIIRGRIILPLSNIKLPSTARLLVEVQDTTMADEKTITLGRQQIENLQQFSINYEIEYQKESVKPSHQYSMSARITLQKQLLFINDENINADIENGDNPLTVDIPVVQVSEVPDDQSQPPPFTDEPSNRRWRELVGKTGEYAMEVIKRAGFTNVVIVQKDTPLTMDYRPDRVRIFVDDSGIVNQIPQNG</sequence>
<dbReference type="EMBL" id="CAJNOQ010011489">
    <property type="protein sequence ID" value="CAF1278010.1"/>
    <property type="molecule type" value="Genomic_DNA"/>
</dbReference>
<feature type="chain" id="PRO_5036411359" evidence="4">
    <location>
        <begin position="21"/>
        <end position="209"/>
    </location>
</feature>
<dbReference type="Proteomes" id="UP000682733">
    <property type="component" value="Unassembled WGS sequence"/>
</dbReference>
<name>A0A815C224_9BILA</name>
<dbReference type="PRINTS" id="PR00292">
    <property type="entry name" value="POTATOINHBTR"/>
</dbReference>
<dbReference type="Pfam" id="PF00280">
    <property type="entry name" value="potato_inhibit"/>
    <property type="match status" value="1"/>
</dbReference>
<comment type="similarity">
    <text evidence="1">Belongs to the protease inhibitor I13 (potato type I serine protease inhibitor) family.</text>
</comment>
<dbReference type="InterPro" id="IPR036354">
    <property type="entry name" value="Prot_inh_pot1_sf"/>
</dbReference>
<dbReference type="Proteomes" id="UP000677228">
    <property type="component" value="Unassembled WGS sequence"/>
</dbReference>
<dbReference type="EMBL" id="CAJNOK010008055">
    <property type="protein sequence ID" value="CAF1052839.1"/>
    <property type="molecule type" value="Genomic_DNA"/>
</dbReference>
<dbReference type="GO" id="GO:0009611">
    <property type="term" value="P:response to wounding"/>
    <property type="evidence" value="ECO:0007669"/>
    <property type="project" value="InterPro"/>
</dbReference>
<organism evidence="6 9">
    <name type="scientific">Didymodactylos carnosus</name>
    <dbReference type="NCBI Taxonomy" id="1234261"/>
    <lineage>
        <taxon>Eukaryota</taxon>
        <taxon>Metazoa</taxon>
        <taxon>Spiralia</taxon>
        <taxon>Gnathifera</taxon>
        <taxon>Rotifera</taxon>
        <taxon>Eurotatoria</taxon>
        <taxon>Bdelloidea</taxon>
        <taxon>Philodinida</taxon>
        <taxon>Philodinidae</taxon>
        <taxon>Didymodactylos</taxon>
    </lineage>
</organism>
<dbReference type="GO" id="GO:0004867">
    <property type="term" value="F:serine-type endopeptidase inhibitor activity"/>
    <property type="evidence" value="ECO:0007669"/>
    <property type="project" value="UniProtKB-KW"/>
</dbReference>